<reference evidence="1" key="1">
    <citation type="journal article" date="2019" name="PLoS Negl. Trop. Dis.">
        <title>Revisiting the worldwide diversity of Leptospira species in the environment.</title>
        <authorList>
            <person name="Vincent A.T."/>
            <person name="Schiettekatte O."/>
            <person name="Bourhy P."/>
            <person name="Veyrier F.J."/>
            <person name="Picardeau M."/>
        </authorList>
    </citation>
    <scope>NUCLEOTIDE SEQUENCE [LARGE SCALE GENOMIC DNA]</scope>
    <source>
        <strain evidence="1">201800299</strain>
    </source>
</reference>
<evidence type="ECO:0008006" key="3">
    <source>
        <dbReference type="Google" id="ProtNLM"/>
    </source>
</evidence>
<organism evidence="1 2">
    <name type="scientific">Leptospira gomenensis</name>
    <dbReference type="NCBI Taxonomy" id="2484974"/>
    <lineage>
        <taxon>Bacteria</taxon>
        <taxon>Pseudomonadati</taxon>
        <taxon>Spirochaetota</taxon>
        <taxon>Spirochaetia</taxon>
        <taxon>Leptospirales</taxon>
        <taxon>Leptospiraceae</taxon>
        <taxon>Leptospira</taxon>
    </lineage>
</organism>
<dbReference type="EMBL" id="RQFA01000037">
    <property type="protein sequence ID" value="TGK34550.1"/>
    <property type="molecule type" value="Genomic_DNA"/>
</dbReference>
<comment type="caution">
    <text evidence="1">The sequence shown here is derived from an EMBL/GenBank/DDBJ whole genome shotgun (WGS) entry which is preliminary data.</text>
</comment>
<evidence type="ECO:0000313" key="2">
    <source>
        <dbReference type="Proteomes" id="UP000298277"/>
    </source>
</evidence>
<accession>A0A5F1YB58</accession>
<keyword evidence="2" id="KW-1185">Reference proteome</keyword>
<protein>
    <recommendedName>
        <fullName evidence="3">Hemerythrin domain-containing protein</fullName>
    </recommendedName>
</protein>
<name>A0A5F1YB58_9LEPT</name>
<evidence type="ECO:0000313" key="1">
    <source>
        <dbReference type="EMBL" id="TGK34550.1"/>
    </source>
</evidence>
<dbReference type="OrthoDB" id="340892at2"/>
<proteinExistence type="predicted"/>
<dbReference type="RefSeq" id="WP_135595301.1">
    <property type="nucleotide sequence ID" value="NZ_RQEZ01000114.1"/>
</dbReference>
<dbReference type="Proteomes" id="UP000298277">
    <property type="component" value="Unassembled WGS sequence"/>
</dbReference>
<dbReference type="AlphaFoldDB" id="A0A5F1YB58"/>
<gene>
    <name evidence="1" type="ORF">EHQ17_09005</name>
</gene>
<sequence>MQSEIYKKQNAGLKRLALELVKILKTDSVGDRVGEVIDILASINAKFNEHLMTETYLILFEVFPENELRSADFGFYKRSSRNDLKNQIRKYVTSWSLPSKILEEPKSFIDDSNVLMDSLLLRLQNETEFLFPMLEGSLLVSSENI</sequence>